<dbReference type="AlphaFoldDB" id="A0A2T2WRC0"/>
<gene>
    <name evidence="1" type="ORF">C7B47_14035</name>
</gene>
<dbReference type="EMBL" id="PXYX01000043">
    <property type="protein sequence ID" value="PSR24779.1"/>
    <property type="molecule type" value="Genomic_DNA"/>
</dbReference>
<evidence type="ECO:0000313" key="1">
    <source>
        <dbReference type="EMBL" id="PSR24779.1"/>
    </source>
</evidence>
<proteinExistence type="predicted"/>
<organism evidence="1 2">
    <name type="scientific">Sulfobacillus thermosulfidooxidans</name>
    <dbReference type="NCBI Taxonomy" id="28034"/>
    <lineage>
        <taxon>Bacteria</taxon>
        <taxon>Bacillati</taxon>
        <taxon>Bacillota</taxon>
        <taxon>Clostridia</taxon>
        <taxon>Eubacteriales</taxon>
        <taxon>Clostridiales Family XVII. Incertae Sedis</taxon>
        <taxon>Sulfobacillus</taxon>
    </lineage>
</organism>
<reference evidence="1 2" key="1">
    <citation type="journal article" date="2014" name="BMC Genomics">
        <title>Comparison of environmental and isolate Sulfobacillus genomes reveals diverse carbon, sulfur, nitrogen, and hydrogen metabolisms.</title>
        <authorList>
            <person name="Justice N.B."/>
            <person name="Norman A."/>
            <person name="Brown C.T."/>
            <person name="Singh A."/>
            <person name="Thomas B.C."/>
            <person name="Banfield J.F."/>
        </authorList>
    </citation>
    <scope>NUCLEOTIDE SEQUENCE [LARGE SCALE GENOMIC DNA]</scope>
    <source>
        <strain evidence="1">AMDSBA5</strain>
    </source>
</reference>
<accession>A0A2T2WRC0</accession>
<comment type="caution">
    <text evidence="1">The sequence shown here is derived from an EMBL/GenBank/DDBJ whole genome shotgun (WGS) entry which is preliminary data.</text>
</comment>
<sequence length="76" mass="8228">MNKTSAFSKPLEDHGEMLLHVLPKGWQDAAWTTGAIIRLRAIPSATDLGLAPAKLTPAISLAGVLTISRFFRNRSV</sequence>
<name>A0A2T2WRC0_SULTH</name>
<protein>
    <submittedName>
        <fullName evidence="1">Uncharacterized protein</fullName>
    </submittedName>
</protein>
<dbReference type="Proteomes" id="UP000242705">
    <property type="component" value="Unassembled WGS sequence"/>
</dbReference>
<evidence type="ECO:0000313" key="2">
    <source>
        <dbReference type="Proteomes" id="UP000242705"/>
    </source>
</evidence>